<dbReference type="PANTHER" id="PTHR33121:SF79">
    <property type="entry name" value="CYCLIC DI-GMP PHOSPHODIESTERASE PDED-RELATED"/>
    <property type="match status" value="1"/>
</dbReference>
<dbReference type="InterPro" id="IPR001789">
    <property type="entry name" value="Sig_transdc_resp-reg_receiver"/>
</dbReference>
<keyword evidence="5" id="KW-1185">Reference proteome</keyword>
<dbReference type="InterPro" id="IPR035919">
    <property type="entry name" value="EAL_sf"/>
</dbReference>
<sequence>MPCRNLRFLVVEDHEFQRLALTRLLQTLGAATVREAGDGRAALQVLRDPDRPVDIVLTDLSMPAMDGMEFIRHLSEAGSPVSVILTSALEPALLASIAHMARTYKVRLLGVIAKPVAAAKLVPLVELHRGMADEQVPPEVAFPLDEIAEAWTRNEFELWYEPQVLLASGTVRAMHAGARWDHPGRGILEPAAFMPSVQARGLKEDFGWLVLQKAVAQCRLWQAEGRDLSVWVRLDFDSLADVNTAARIRQTTDNEGLSPGHLVLGIPEAALQADQARVLENLARLRMHGFGLAIEDFGHGAMDVDRLALVAFTALKFDRGFVTGVDRDSAARAGLAVGLELARKQQLATVATGIGTKDEWQLLHDWGCLLAQGPFIAAPMPAAAVPAWTTRWTRSTIR</sequence>
<accession>A0A4Z0C7R4</accession>
<evidence type="ECO:0000259" key="3">
    <source>
        <dbReference type="PROSITE" id="PS50883"/>
    </source>
</evidence>
<dbReference type="SUPFAM" id="SSF52172">
    <property type="entry name" value="CheY-like"/>
    <property type="match status" value="1"/>
</dbReference>
<dbReference type="PANTHER" id="PTHR33121">
    <property type="entry name" value="CYCLIC DI-GMP PHOSPHODIESTERASE PDEF"/>
    <property type="match status" value="1"/>
</dbReference>
<dbReference type="GO" id="GO:0071111">
    <property type="term" value="F:cyclic-guanylate-specific phosphodiesterase activity"/>
    <property type="evidence" value="ECO:0007669"/>
    <property type="project" value="InterPro"/>
</dbReference>
<organism evidence="4 5">
    <name type="scientific">Ramlibacter humi</name>
    <dbReference type="NCBI Taxonomy" id="2530451"/>
    <lineage>
        <taxon>Bacteria</taxon>
        <taxon>Pseudomonadati</taxon>
        <taxon>Pseudomonadota</taxon>
        <taxon>Betaproteobacteria</taxon>
        <taxon>Burkholderiales</taxon>
        <taxon>Comamonadaceae</taxon>
        <taxon>Ramlibacter</taxon>
    </lineage>
</organism>
<dbReference type="InterPro" id="IPR001633">
    <property type="entry name" value="EAL_dom"/>
</dbReference>
<dbReference type="Pfam" id="PF00563">
    <property type="entry name" value="EAL"/>
    <property type="match status" value="1"/>
</dbReference>
<evidence type="ECO:0000313" key="4">
    <source>
        <dbReference type="EMBL" id="TFZ07716.1"/>
    </source>
</evidence>
<dbReference type="Pfam" id="PF00072">
    <property type="entry name" value="Response_reg"/>
    <property type="match status" value="1"/>
</dbReference>
<dbReference type="InterPro" id="IPR050706">
    <property type="entry name" value="Cyclic-di-GMP_PDE-like"/>
</dbReference>
<dbReference type="AlphaFoldDB" id="A0A4Z0C7R4"/>
<gene>
    <name evidence="4" type="ORF">EZ216_00695</name>
</gene>
<feature type="domain" description="EAL" evidence="3">
    <location>
        <begin position="140"/>
        <end position="393"/>
    </location>
</feature>
<dbReference type="PROSITE" id="PS50110">
    <property type="entry name" value="RESPONSE_REGULATORY"/>
    <property type="match status" value="1"/>
</dbReference>
<dbReference type="SMART" id="SM00052">
    <property type="entry name" value="EAL"/>
    <property type="match status" value="1"/>
</dbReference>
<dbReference type="PROSITE" id="PS50883">
    <property type="entry name" value="EAL"/>
    <property type="match status" value="1"/>
</dbReference>
<feature type="domain" description="Response regulatory" evidence="2">
    <location>
        <begin position="7"/>
        <end position="129"/>
    </location>
</feature>
<protein>
    <submittedName>
        <fullName evidence="4">EAL domain-containing protein</fullName>
    </submittedName>
</protein>
<name>A0A4Z0C7R4_9BURK</name>
<evidence type="ECO:0000313" key="5">
    <source>
        <dbReference type="Proteomes" id="UP000297839"/>
    </source>
</evidence>
<dbReference type="EMBL" id="SMLK01000001">
    <property type="protein sequence ID" value="TFZ07716.1"/>
    <property type="molecule type" value="Genomic_DNA"/>
</dbReference>
<evidence type="ECO:0000256" key="1">
    <source>
        <dbReference type="PROSITE-ProRule" id="PRU00169"/>
    </source>
</evidence>
<keyword evidence="1" id="KW-0597">Phosphoprotein</keyword>
<dbReference type="Proteomes" id="UP000297839">
    <property type="component" value="Unassembled WGS sequence"/>
</dbReference>
<proteinExistence type="predicted"/>
<dbReference type="OrthoDB" id="9813903at2"/>
<feature type="modified residue" description="4-aspartylphosphate" evidence="1">
    <location>
        <position position="59"/>
    </location>
</feature>
<evidence type="ECO:0000259" key="2">
    <source>
        <dbReference type="PROSITE" id="PS50110"/>
    </source>
</evidence>
<comment type="caution">
    <text evidence="4">The sequence shown here is derived from an EMBL/GenBank/DDBJ whole genome shotgun (WGS) entry which is preliminary data.</text>
</comment>
<dbReference type="GO" id="GO:0000160">
    <property type="term" value="P:phosphorelay signal transduction system"/>
    <property type="evidence" value="ECO:0007669"/>
    <property type="project" value="InterPro"/>
</dbReference>
<dbReference type="CDD" id="cd01948">
    <property type="entry name" value="EAL"/>
    <property type="match status" value="1"/>
</dbReference>
<reference evidence="4 5" key="1">
    <citation type="submission" date="2019-03" db="EMBL/GenBank/DDBJ databases">
        <title>Ramlibacter sp. 18x22-1, whole genome shotgun sequence.</title>
        <authorList>
            <person name="Zhang X."/>
            <person name="Feng G."/>
            <person name="Zhu H."/>
        </authorList>
    </citation>
    <scope>NUCLEOTIDE SEQUENCE [LARGE SCALE GENOMIC DNA]</scope>
    <source>
        <strain evidence="4 5">18x22-1</strain>
    </source>
</reference>
<dbReference type="RefSeq" id="WP_135247653.1">
    <property type="nucleotide sequence ID" value="NZ_SMLK01000001.1"/>
</dbReference>
<dbReference type="SUPFAM" id="SSF141868">
    <property type="entry name" value="EAL domain-like"/>
    <property type="match status" value="1"/>
</dbReference>
<dbReference type="Gene3D" id="3.40.50.2300">
    <property type="match status" value="1"/>
</dbReference>
<dbReference type="InterPro" id="IPR011006">
    <property type="entry name" value="CheY-like_superfamily"/>
</dbReference>
<dbReference type="Gene3D" id="3.20.20.450">
    <property type="entry name" value="EAL domain"/>
    <property type="match status" value="1"/>
</dbReference>
<dbReference type="SMART" id="SM00448">
    <property type="entry name" value="REC"/>
    <property type="match status" value="1"/>
</dbReference>